<accession>A0ACA9Y103</accession>
<gene>
    <name evidence="1" type="ORF">CLIB1444_01S01222</name>
</gene>
<organism evidence="1 2">
    <name type="scientific">[Candida] jaroonii</name>
    <dbReference type="NCBI Taxonomy" id="467808"/>
    <lineage>
        <taxon>Eukaryota</taxon>
        <taxon>Fungi</taxon>
        <taxon>Dikarya</taxon>
        <taxon>Ascomycota</taxon>
        <taxon>Saccharomycotina</taxon>
        <taxon>Pichiomycetes</taxon>
        <taxon>Debaryomycetaceae</taxon>
        <taxon>Yamadazyma</taxon>
    </lineage>
</organism>
<evidence type="ECO:0000313" key="2">
    <source>
        <dbReference type="Proteomes" id="UP001152531"/>
    </source>
</evidence>
<sequence>MSKSDIQFQLDLSEGLDMKGSGQMNPKSMNGSKNGHISNGSNGNNNALTSESTTNNGEKINRRRSNSQSQVIITPNITREKEEPKKKQFQYFVTLTSLNETFIQKNFSVPYYPDTRKLGRPTGTKIKPDVTNGFFDSRVLSRNHAAMYIDQTGKLMLKDLGSSNGTYLNDEKLDNEPVEVKVGDSISFGFNIQAGMNHKQINAKVESIDIMNNLVKTEEEILNSKGKPLDSTEFKHYKFIQELYNKISNQNSISPKNSNQDNVSFESAMFSDINPEIEDNLLGLYTKANNGIFKNSGTSTSSKLEQSINLLINIFTKVKQQHNSLISVEEFLEFYKSKSDELNQSVIQNEINSRLNEFNGQINNEKLLNEKLTNDFEFFKEKSYKKSKLLEEKLYKLKDEKSTLNKRIAELEQALILKDEEMTLLYNQKEEALESIKILKEEQSAKELNGIQLLENESDKQELQQKNEQDKISEIIEELASPNFVPHMTNKSLIDENLRQMEQHKQESGILYKEKGEVKEEDQNDREVEVKDTSIESITLREIHEISNESGSDLEPSISPDEINETEMNNLKQLDEDNDLRYSNNGVFLGLFAVLIGIIIHKYVA</sequence>
<keyword evidence="2" id="KW-1185">Reference proteome</keyword>
<proteinExistence type="predicted"/>
<comment type="caution">
    <text evidence="1">The sequence shown here is derived from an EMBL/GenBank/DDBJ whole genome shotgun (WGS) entry which is preliminary data.</text>
</comment>
<evidence type="ECO:0000313" key="1">
    <source>
        <dbReference type="EMBL" id="CAH6718194.1"/>
    </source>
</evidence>
<dbReference type="EMBL" id="CALSDN010000001">
    <property type="protein sequence ID" value="CAH6718194.1"/>
    <property type="molecule type" value="Genomic_DNA"/>
</dbReference>
<dbReference type="Proteomes" id="UP001152531">
    <property type="component" value="Unassembled WGS sequence"/>
</dbReference>
<protein>
    <submittedName>
        <fullName evidence="1">Uncharacterized protein</fullName>
    </submittedName>
</protein>
<reference evidence="1" key="1">
    <citation type="submission" date="2022-06" db="EMBL/GenBank/DDBJ databases">
        <authorList>
            <person name="Legras J.-L."/>
            <person name="Devillers H."/>
            <person name="Grondin C."/>
        </authorList>
    </citation>
    <scope>NUCLEOTIDE SEQUENCE</scope>
    <source>
        <strain evidence="1">CLIB 1444</strain>
    </source>
</reference>
<name>A0ACA9Y103_9ASCO</name>